<dbReference type="PANTHER" id="PTHR23104">
    <property type="entry name" value="MULTIPLE COAGULATION FACTOR DEFICIENCY PROTEIN 2 NEURAL STEM CELL DERIVED NEURONAL SURVIVAL PROTEIN"/>
    <property type="match status" value="1"/>
</dbReference>
<dbReference type="AlphaFoldDB" id="A0A162NC03"/>
<dbReference type="InterPro" id="IPR011992">
    <property type="entry name" value="EF-hand-dom_pair"/>
</dbReference>
<evidence type="ECO:0000256" key="3">
    <source>
        <dbReference type="ARBA" id="ARBA00022837"/>
    </source>
</evidence>
<accession>A0A162NC03</accession>
<gene>
    <name evidence="6" type="ORF">PHYBLDRAFT_146272</name>
</gene>
<proteinExistence type="predicted"/>
<dbReference type="Proteomes" id="UP000077315">
    <property type="component" value="Unassembled WGS sequence"/>
</dbReference>
<feature type="signal peptide" evidence="4">
    <location>
        <begin position="1"/>
        <end position="22"/>
    </location>
</feature>
<dbReference type="InterPro" id="IPR002048">
    <property type="entry name" value="EF_hand_dom"/>
</dbReference>
<dbReference type="GO" id="GO:0005509">
    <property type="term" value="F:calcium ion binding"/>
    <property type="evidence" value="ECO:0007669"/>
    <property type="project" value="InterPro"/>
</dbReference>
<dbReference type="GeneID" id="28992520"/>
<dbReference type="Gene3D" id="1.10.238.10">
    <property type="entry name" value="EF-hand"/>
    <property type="match status" value="1"/>
</dbReference>
<evidence type="ECO:0000259" key="5">
    <source>
        <dbReference type="PROSITE" id="PS50222"/>
    </source>
</evidence>
<dbReference type="VEuPathDB" id="FungiDB:PHYBLDRAFT_146272"/>
<dbReference type="PANTHER" id="PTHR23104:SF1">
    <property type="entry name" value="EF-HAND DOMAIN-CONTAINING PROTEIN"/>
    <property type="match status" value="1"/>
</dbReference>
<keyword evidence="3" id="KW-0106">Calcium</keyword>
<dbReference type="Pfam" id="PF13499">
    <property type="entry name" value="EF-hand_7"/>
    <property type="match status" value="1"/>
</dbReference>
<feature type="domain" description="EF-hand" evidence="5">
    <location>
        <begin position="63"/>
        <end position="98"/>
    </location>
</feature>
<keyword evidence="7" id="KW-1185">Reference proteome</keyword>
<sequence>MRTSSPVLCFLISCLLLPLAFAGPGTHRFEAGHSNYGEDLKNKQHIQEHINALAKDGQAPKVEDKDMVYYLFVVHDKNADGHLDGHELRAAFTDFEEGDEDPTKFISLEEVTEMVDHVLEEDDIDGDGLISWDEYLQSQLYHGQT</sequence>
<evidence type="ECO:0000256" key="4">
    <source>
        <dbReference type="SAM" id="SignalP"/>
    </source>
</evidence>
<dbReference type="STRING" id="763407.A0A162NC03"/>
<evidence type="ECO:0000313" key="7">
    <source>
        <dbReference type="Proteomes" id="UP000077315"/>
    </source>
</evidence>
<evidence type="ECO:0000256" key="2">
    <source>
        <dbReference type="ARBA" id="ARBA00022737"/>
    </source>
</evidence>
<feature type="chain" id="PRO_5007837699" description="EF-hand domain-containing protein" evidence="4">
    <location>
        <begin position="23"/>
        <end position="145"/>
    </location>
</feature>
<name>A0A162NC03_PHYB8</name>
<protein>
    <recommendedName>
        <fullName evidence="5">EF-hand domain-containing protein</fullName>
    </recommendedName>
</protein>
<dbReference type="InParanoid" id="A0A162NC03"/>
<evidence type="ECO:0000256" key="1">
    <source>
        <dbReference type="ARBA" id="ARBA00022729"/>
    </source>
</evidence>
<dbReference type="SUPFAM" id="SSF47473">
    <property type="entry name" value="EF-hand"/>
    <property type="match status" value="1"/>
</dbReference>
<dbReference type="PROSITE" id="PS50222">
    <property type="entry name" value="EF_HAND_2"/>
    <property type="match status" value="2"/>
</dbReference>
<dbReference type="PROSITE" id="PS00018">
    <property type="entry name" value="EF_HAND_1"/>
    <property type="match status" value="2"/>
</dbReference>
<organism evidence="6 7">
    <name type="scientific">Phycomyces blakesleeanus (strain ATCC 8743b / DSM 1359 / FGSC 10004 / NBRC 33097 / NRRL 1555)</name>
    <dbReference type="NCBI Taxonomy" id="763407"/>
    <lineage>
        <taxon>Eukaryota</taxon>
        <taxon>Fungi</taxon>
        <taxon>Fungi incertae sedis</taxon>
        <taxon>Mucoromycota</taxon>
        <taxon>Mucoromycotina</taxon>
        <taxon>Mucoromycetes</taxon>
        <taxon>Mucorales</taxon>
        <taxon>Phycomycetaceae</taxon>
        <taxon>Phycomyces</taxon>
    </lineage>
</organism>
<dbReference type="InterPro" id="IPR052110">
    <property type="entry name" value="MCFD2-like"/>
</dbReference>
<dbReference type="OrthoDB" id="289247at2759"/>
<evidence type="ECO:0000313" key="6">
    <source>
        <dbReference type="EMBL" id="OAD72958.1"/>
    </source>
</evidence>
<dbReference type="RefSeq" id="XP_018290998.1">
    <property type="nucleotide sequence ID" value="XM_018431614.1"/>
</dbReference>
<reference evidence="7" key="1">
    <citation type="submission" date="2015-06" db="EMBL/GenBank/DDBJ databases">
        <title>Expansion of signal transduction pathways in fungi by whole-genome duplication.</title>
        <authorList>
            <consortium name="DOE Joint Genome Institute"/>
            <person name="Corrochano L.M."/>
            <person name="Kuo A."/>
            <person name="Marcet-Houben M."/>
            <person name="Polaino S."/>
            <person name="Salamov A."/>
            <person name="Villalobos J.M."/>
            <person name="Alvarez M.I."/>
            <person name="Avalos J."/>
            <person name="Benito E.P."/>
            <person name="Benoit I."/>
            <person name="Burger G."/>
            <person name="Camino L.P."/>
            <person name="Canovas D."/>
            <person name="Cerda-Olmedo E."/>
            <person name="Cheng J.-F."/>
            <person name="Dominguez A."/>
            <person name="Elias M."/>
            <person name="Eslava A.P."/>
            <person name="Glaser F."/>
            <person name="Grimwood J."/>
            <person name="Gutierrez G."/>
            <person name="Heitman J."/>
            <person name="Henrissat B."/>
            <person name="Iturriaga E.A."/>
            <person name="Lang B.F."/>
            <person name="Lavin J.L."/>
            <person name="Lee S."/>
            <person name="Li W."/>
            <person name="Lindquist E."/>
            <person name="Lopez-Garcia S."/>
            <person name="Luque E.M."/>
            <person name="Marcos A.T."/>
            <person name="Martin J."/>
            <person name="McCluskey K."/>
            <person name="Medina H.R."/>
            <person name="Miralles-Duran A."/>
            <person name="Miyazaki A."/>
            <person name="Munoz-Torres E."/>
            <person name="Oguiza J.A."/>
            <person name="Ohm R."/>
            <person name="Olmedo M."/>
            <person name="Orejas M."/>
            <person name="Ortiz-Castellanos L."/>
            <person name="Pisabarro A.G."/>
            <person name="Rodriguez-Romero J."/>
            <person name="Ruiz-Herrera J."/>
            <person name="Ruiz-Vazquez R."/>
            <person name="Sanz C."/>
            <person name="Schackwitz W."/>
            <person name="Schmutz J."/>
            <person name="Shahriari M."/>
            <person name="Shelest E."/>
            <person name="Silva-Franco F."/>
            <person name="Soanes D."/>
            <person name="Syed K."/>
            <person name="Tagua V.G."/>
            <person name="Talbot N.J."/>
            <person name="Thon M."/>
            <person name="De vries R.P."/>
            <person name="Wiebenga A."/>
            <person name="Yadav J.S."/>
            <person name="Braun E.L."/>
            <person name="Baker S."/>
            <person name="Garre V."/>
            <person name="Horwitz B."/>
            <person name="Torres-Martinez S."/>
            <person name="Idnurm A."/>
            <person name="Herrera-Estrella A."/>
            <person name="Gabaldon T."/>
            <person name="Grigoriev I.V."/>
        </authorList>
    </citation>
    <scope>NUCLEOTIDE SEQUENCE [LARGE SCALE GENOMIC DNA]</scope>
    <source>
        <strain evidence="7">NRRL 1555(-)</strain>
    </source>
</reference>
<dbReference type="EMBL" id="KV440982">
    <property type="protein sequence ID" value="OAD72958.1"/>
    <property type="molecule type" value="Genomic_DNA"/>
</dbReference>
<feature type="domain" description="EF-hand" evidence="5">
    <location>
        <begin position="110"/>
        <end position="145"/>
    </location>
</feature>
<dbReference type="InterPro" id="IPR018247">
    <property type="entry name" value="EF_Hand_1_Ca_BS"/>
</dbReference>
<keyword evidence="2" id="KW-0677">Repeat</keyword>
<keyword evidence="1 4" id="KW-0732">Signal</keyword>